<reference evidence="5" key="3">
    <citation type="submission" date="2021-01" db="EMBL/GenBank/DDBJ databases">
        <title>Phytophthora aleatoria, a newly-described species from Pinus radiata is distinct from Phytophthora cactorum isolates based on comparative genomics.</title>
        <authorList>
            <person name="Mcdougal R."/>
            <person name="Panda P."/>
            <person name="Williams N."/>
            <person name="Studholme D.J."/>
        </authorList>
    </citation>
    <scope>NUCLEOTIDE SEQUENCE</scope>
    <source>
        <strain evidence="5">NZFS 3830</strain>
    </source>
</reference>
<evidence type="ECO:0000313" key="2">
    <source>
        <dbReference type="EMBL" id="KAG2924542.1"/>
    </source>
</evidence>
<sequence>MDYFRCRCSKIRKQDSKTGYTNLISHIRAQHPNFAAEIASSGHASGTRIGFVDKKSQTIYSWIDWIVSYNLLFSFLGNQTVAKYAAVQTISPETAEEYMALLTKTLERYIAGIIPKKFGIVWDGCTFRSEHYMAIFWVFRHDGKMEKILLPMAPLVVTTSSITPLMPMLRSSK</sequence>
<reference evidence="1" key="2">
    <citation type="submission" date="2018-10" db="EMBL/GenBank/DDBJ databases">
        <title>Effector identification in a new, highly contiguous assembly of the strawberry crown rot pathogen Phytophthora cactorum.</title>
        <authorList>
            <person name="Armitage A.D."/>
            <person name="Nellist C.F."/>
            <person name="Bates H."/>
            <person name="Vickerstaff R.J."/>
            <person name="Harrison R.J."/>
        </authorList>
    </citation>
    <scope>NUCLEOTIDE SEQUENCE</scope>
    <source>
        <strain evidence="1">4032</strain>
        <strain evidence="2">4040</strain>
        <strain evidence="3">P415</strain>
        <strain evidence="4">P421</strain>
    </source>
</reference>
<protein>
    <recommendedName>
        <fullName evidence="8">BED-type domain-containing protein</fullName>
    </recommendedName>
</protein>
<gene>
    <name evidence="5" type="ORF">JG687_00009146</name>
    <name evidence="6" type="ORF">PC110_g11206</name>
    <name evidence="1" type="ORF">PC115_g12856</name>
    <name evidence="2" type="ORF">PC117_g15385</name>
    <name evidence="3" type="ORF">PC118_g6937</name>
    <name evidence="4" type="ORF">PC129_g9874</name>
</gene>
<dbReference type="VEuPathDB" id="FungiDB:PC110_g11206"/>
<evidence type="ECO:0000313" key="3">
    <source>
        <dbReference type="EMBL" id="KAG2988062.1"/>
    </source>
</evidence>
<evidence type="ECO:0000313" key="6">
    <source>
        <dbReference type="EMBL" id="RAW32475.1"/>
    </source>
</evidence>
<proteinExistence type="predicted"/>
<comment type="caution">
    <text evidence="6">The sequence shown here is derived from an EMBL/GenBank/DDBJ whole genome shotgun (WGS) entry which is preliminary data.</text>
</comment>
<dbReference type="EMBL" id="RCMI01000443">
    <property type="protein sequence ID" value="KAG2910506.1"/>
    <property type="molecule type" value="Genomic_DNA"/>
</dbReference>
<dbReference type="EMBL" id="RCMK01000510">
    <property type="protein sequence ID" value="KAG2924542.1"/>
    <property type="molecule type" value="Genomic_DNA"/>
</dbReference>
<dbReference type="PANTHER" id="PTHR40866">
    <property type="entry name" value="BED-TYPE DOMAIN-CONTAINING PROTEIN"/>
    <property type="match status" value="1"/>
</dbReference>
<dbReference type="Proteomes" id="UP000251314">
    <property type="component" value="Unassembled WGS sequence"/>
</dbReference>
<name>A0A329S720_9STRA</name>
<dbReference type="EMBL" id="JAENGZ010000464">
    <property type="protein sequence ID" value="KAG6958824.1"/>
    <property type="molecule type" value="Genomic_DNA"/>
</dbReference>
<evidence type="ECO:0008006" key="8">
    <source>
        <dbReference type="Google" id="ProtNLM"/>
    </source>
</evidence>
<dbReference type="EMBL" id="MJFZ01000276">
    <property type="protein sequence ID" value="RAW32475.1"/>
    <property type="molecule type" value="Genomic_DNA"/>
</dbReference>
<keyword evidence="7" id="KW-1185">Reference proteome</keyword>
<accession>A0A329S720</accession>
<evidence type="ECO:0000313" key="4">
    <source>
        <dbReference type="EMBL" id="KAG3219338.1"/>
    </source>
</evidence>
<dbReference type="Proteomes" id="UP000774804">
    <property type="component" value="Unassembled WGS sequence"/>
</dbReference>
<evidence type="ECO:0000313" key="5">
    <source>
        <dbReference type="EMBL" id="KAG6958824.1"/>
    </source>
</evidence>
<organism evidence="6 7">
    <name type="scientific">Phytophthora cactorum</name>
    <dbReference type="NCBI Taxonomy" id="29920"/>
    <lineage>
        <taxon>Eukaryota</taxon>
        <taxon>Sar</taxon>
        <taxon>Stramenopiles</taxon>
        <taxon>Oomycota</taxon>
        <taxon>Peronosporomycetes</taxon>
        <taxon>Peronosporales</taxon>
        <taxon>Peronosporaceae</taxon>
        <taxon>Phytophthora</taxon>
    </lineage>
</organism>
<dbReference type="EMBL" id="RCMV01000315">
    <property type="protein sequence ID" value="KAG3219338.1"/>
    <property type="molecule type" value="Genomic_DNA"/>
</dbReference>
<evidence type="ECO:0000313" key="7">
    <source>
        <dbReference type="Proteomes" id="UP000251314"/>
    </source>
</evidence>
<reference evidence="6 7" key="1">
    <citation type="submission" date="2018-01" db="EMBL/GenBank/DDBJ databases">
        <title>Draft genome of the strawberry crown rot pathogen Phytophthora cactorum.</title>
        <authorList>
            <person name="Armitage A.D."/>
            <person name="Lysoe E."/>
            <person name="Nellist C.F."/>
            <person name="Harrison R.J."/>
            <person name="Brurberg M.B."/>
        </authorList>
    </citation>
    <scope>NUCLEOTIDE SEQUENCE [LARGE SCALE GENOMIC DNA]</scope>
    <source>
        <strain evidence="6 7">10300</strain>
    </source>
</reference>
<dbReference type="Proteomes" id="UP000760860">
    <property type="component" value="Unassembled WGS sequence"/>
</dbReference>
<dbReference type="Proteomes" id="UP000688947">
    <property type="component" value="Unassembled WGS sequence"/>
</dbReference>
<dbReference type="PANTHER" id="PTHR40866:SF1">
    <property type="entry name" value="BED-TYPE DOMAIN-CONTAINING PROTEIN"/>
    <property type="match status" value="1"/>
</dbReference>
<evidence type="ECO:0000313" key="1">
    <source>
        <dbReference type="EMBL" id="KAG2910506.1"/>
    </source>
</evidence>
<dbReference type="OrthoDB" id="89579at2759"/>
<dbReference type="Proteomes" id="UP000697107">
    <property type="component" value="Unassembled WGS sequence"/>
</dbReference>
<dbReference type="AlphaFoldDB" id="A0A329S720"/>
<dbReference type="Proteomes" id="UP000736787">
    <property type="component" value="Unassembled WGS sequence"/>
</dbReference>
<dbReference type="EMBL" id="RCML01000160">
    <property type="protein sequence ID" value="KAG2988062.1"/>
    <property type="molecule type" value="Genomic_DNA"/>
</dbReference>